<accession>A0ACB7IPG1</accession>
<keyword evidence="2" id="KW-1185">Reference proteome</keyword>
<name>A0ACB7IPG1_PLECO</name>
<reference evidence="1 2" key="1">
    <citation type="journal article" date="2021" name="Appl. Environ. Microbiol.">
        <title>Genetic linkage and physical mapping for an oyster mushroom Pleurotus cornucopiae and QTL analysis for the trait cap color.</title>
        <authorList>
            <person name="Zhang Y."/>
            <person name="Gao W."/>
            <person name="Sonnenberg A."/>
            <person name="Chen Q."/>
            <person name="Zhang J."/>
            <person name="Huang C."/>
        </authorList>
    </citation>
    <scope>NUCLEOTIDE SEQUENCE [LARGE SCALE GENOMIC DNA]</scope>
    <source>
        <strain evidence="1">CCMSSC00406</strain>
    </source>
</reference>
<evidence type="ECO:0000313" key="1">
    <source>
        <dbReference type="EMBL" id="KAG9220122.1"/>
    </source>
</evidence>
<sequence>MSDPSYKGVAIITGAAEGIGRGIALRLVSDGFDVAINDIPAKIDALERVANEIRTNSSRRAISVPGDVSNESDVKGIVEKVVQELGGLDVMIANAGIAINKPIADTTVDEWDRLFSVNVRGTFLCYKHAAEIMVKQGRGGRIIGACSIAGKKGIPEAACYSSTKFAIRGLTQSAAQEYGKYGITVNAYAPGAIETQFLGRFDGYHANKSGLKPGEWTEALKGGVALGKNGSPTEVASLVSYLVSKDAHFITGTSPQGTRLRLFDPNDAVVPGQSILVDGGGLFD</sequence>
<proteinExistence type="predicted"/>
<protein>
    <submittedName>
        <fullName evidence="1">Uncharacterized protein</fullName>
    </submittedName>
</protein>
<evidence type="ECO:0000313" key="2">
    <source>
        <dbReference type="Proteomes" id="UP000824881"/>
    </source>
</evidence>
<gene>
    <name evidence="1" type="ORF">CCMSSC00406_0007183</name>
</gene>
<organism evidence="1 2">
    <name type="scientific">Pleurotus cornucopiae</name>
    <name type="common">Cornucopia mushroom</name>
    <dbReference type="NCBI Taxonomy" id="5321"/>
    <lineage>
        <taxon>Eukaryota</taxon>
        <taxon>Fungi</taxon>
        <taxon>Dikarya</taxon>
        <taxon>Basidiomycota</taxon>
        <taxon>Agaricomycotina</taxon>
        <taxon>Agaricomycetes</taxon>
        <taxon>Agaricomycetidae</taxon>
        <taxon>Agaricales</taxon>
        <taxon>Pleurotineae</taxon>
        <taxon>Pleurotaceae</taxon>
        <taxon>Pleurotus</taxon>
    </lineage>
</organism>
<dbReference type="EMBL" id="WQMT02000008">
    <property type="protein sequence ID" value="KAG9220122.1"/>
    <property type="molecule type" value="Genomic_DNA"/>
</dbReference>
<dbReference type="Proteomes" id="UP000824881">
    <property type="component" value="Unassembled WGS sequence"/>
</dbReference>
<comment type="caution">
    <text evidence="1">The sequence shown here is derived from an EMBL/GenBank/DDBJ whole genome shotgun (WGS) entry which is preliminary data.</text>
</comment>